<reference evidence="1 2" key="1">
    <citation type="submission" date="2019-11" db="EMBL/GenBank/DDBJ databases">
        <title>Novel species isolated from a subtropical stream in China.</title>
        <authorList>
            <person name="Lu H."/>
        </authorList>
    </citation>
    <scope>NUCLEOTIDE SEQUENCE [LARGE SCALE GENOMIC DNA]</scope>
    <source>
        <strain evidence="1 2">FT80W</strain>
    </source>
</reference>
<name>A0A6I2L2B2_9BURK</name>
<accession>A0A6I2L2B2</accession>
<dbReference type="Proteomes" id="UP000433309">
    <property type="component" value="Unassembled WGS sequence"/>
</dbReference>
<proteinExistence type="predicted"/>
<evidence type="ECO:0000313" key="2">
    <source>
        <dbReference type="Proteomes" id="UP000433309"/>
    </source>
</evidence>
<evidence type="ECO:0008006" key="3">
    <source>
        <dbReference type="Google" id="ProtNLM"/>
    </source>
</evidence>
<dbReference type="SUPFAM" id="SSF53850">
    <property type="entry name" value="Periplasmic binding protein-like II"/>
    <property type="match status" value="1"/>
</dbReference>
<dbReference type="EMBL" id="WKJK01000008">
    <property type="protein sequence ID" value="MRW91810.1"/>
    <property type="molecule type" value="Genomic_DNA"/>
</dbReference>
<keyword evidence="2" id="KW-1185">Reference proteome</keyword>
<dbReference type="RefSeq" id="WP_154378562.1">
    <property type="nucleotide sequence ID" value="NZ_WKJK01000008.1"/>
</dbReference>
<organism evidence="1 2">
    <name type="scientific">Duganella guangzhouensis</name>
    <dbReference type="NCBI Taxonomy" id="2666084"/>
    <lineage>
        <taxon>Bacteria</taxon>
        <taxon>Pseudomonadati</taxon>
        <taxon>Pseudomonadota</taxon>
        <taxon>Betaproteobacteria</taxon>
        <taxon>Burkholderiales</taxon>
        <taxon>Oxalobacteraceae</taxon>
        <taxon>Telluria group</taxon>
        <taxon>Duganella</taxon>
    </lineage>
</organism>
<comment type="caution">
    <text evidence="1">The sequence shown here is derived from an EMBL/GenBank/DDBJ whole genome shotgun (WGS) entry which is preliminary data.</text>
</comment>
<protein>
    <recommendedName>
        <fullName evidence="3">PhnD/SsuA/transferrin family substrate-binding protein</fullName>
    </recommendedName>
</protein>
<dbReference type="AlphaFoldDB" id="A0A6I2L2B2"/>
<evidence type="ECO:0000313" key="1">
    <source>
        <dbReference type="EMBL" id="MRW91810.1"/>
    </source>
</evidence>
<sequence length="274" mass="31339">MTSSSVWQRTHGSSRINWTQAMITRRLVLQAAALPLLSVPRKTLRFVFSRPYDNPRTQWLIKVYQDVCALSDLGFEFIDVPPKRATAMVQSGLADGELGRTFGYLDYFPGLIRLSEPNNAVNFCVYGASAAARFDGMEQLRQLRQRCECRRGILELEALLRVHVDEEQRSLIDDVGQGLRKLQLGRTDLYFDVQEAVDDYLRFDDCHEALPRTPAIRELGKVLTTTGHCYLNPAQAEHAPRMAEALAQLKHNGTVARYLQQSLQEYQQRCRHRL</sequence>
<gene>
    <name evidence="1" type="ORF">GJ699_17585</name>
</gene>